<reference evidence="2" key="1">
    <citation type="submission" date="2021-06" db="EMBL/GenBank/DDBJ databases">
        <authorList>
            <person name="Kallberg Y."/>
            <person name="Tangrot J."/>
            <person name="Rosling A."/>
        </authorList>
    </citation>
    <scope>NUCLEOTIDE SEQUENCE</scope>
    <source>
        <strain evidence="2">FL966</strain>
    </source>
</reference>
<comment type="caution">
    <text evidence="2">The sequence shown here is derived from an EMBL/GenBank/DDBJ whole genome shotgun (WGS) entry which is preliminary data.</text>
</comment>
<evidence type="ECO:0000259" key="1">
    <source>
        <dbReference type="PROSITE" id="PS50800"/>
    </source>
</evidence>
<evidence type="ECO:0000313" key="2">
    <source>
        <dbReference type="EMBL" id="CAG8777979.1"/>
    </source>
</evidence>
<dbReference type="EMBL" id="CAJVQA010023336">
    <property type="protein sequence ID" value="CAG8777979.1"/>
    <property type="molecule type" value="Genomic_DNA"/>
</dbReference>
<protein>
    <submittedName>
        <fullName evidence="2">13260_t:CDS:1</fullName>
    </submittedName>
</protein>
<proteinExistence type="predicted"/>
<dbReference type="OrthoDB" id="2445951at2759"/>
<dbReference type="PROSITE" id="PS50800">
    <property type="entry name" value="SAP"/>
    <property type="match status" value="1"/>
</dbReference>
<evidence type="ECO:0000313" key="3">
    <source>
        <dbReference type="Proteomes" id="UP000789759"/>
    </source>
</evidence>
<sequence length="193" mass="21714">MESELQEVCLEVELTSRQGLKNSLECMTAETLRVLCQAEGFSEVGAKKELVERLVGRVVSKAKGKGRVEGCSQDRDFWDERMSLESEDVVRDTDEKRIENEANAEVQNDSLSDSRYIVLEKLLEKTVQATLGKALEDFKSGASLEATRAFMLRVANKERWNVAASIKNPANDDPIEAYFHEKLANARQSARNK</sequence>
<organism evidence="2 3">
    <name type="scientific">Cetraspora pellucida</name>
    <dbReference type="NCBI Taxonomy" id="1433469"/>
    <lineage>
        <taxon>Eukaryota</taxon>
        <taxon>Fungi</taxon>
        <taxon>Fungi incertae sedis</taxon>
        <taxon>Mucoromycota</taxon>
        <taxon>Glomeromycotina</taxon>
        <taxon>Glomeromycetes</taxon>
        <taxon>Diversisporales</taxon>
        <taxon>Gigasporaceae</taxon>
        <taxon>Cetraspora</taxon>
    </lineage>
</organism>
<dbReference type="AlphaFoldDB" id="A0A9N9JEC4"/>
<dbReference type="Proteomes" id="UP000789759">
    <property type="component" value="Unassembled WGS sequence"/>
</dbReference>
<gene>
    <name evidence="2" type="ORF">CPELLU_LOCUS16231</name>
</gene>
<dbReference type="InterPro" id="IPR003034">
    <property type="entry name" value="SAP_dom"/>
</dbReference>
<name>A0A9N9JEC4_9GLOM</name>
<feature type="domain" description="SAP" evidence="1">
    <location>
        <begin position="24"/>
        <end position="58"/>
    </location>
</feature>
<accession>A0A9N9JEC4</accession>
<keyword evidence="3" id="KW-1185">Reference proteome</keyword>